<evidence type="ECO:0000256" key="2">
    <source>
        <dbReference type="SAM" id="Phobius"/>
    </source>
</evidence>
<sequence>MRKDFSISAVVAGLIAVLVSYSGPFVVVLAAARASGLTEAQTTSWVWAISIGSGLTCLVLSLISKQPVITAWSTPGAALLVGSLGAYKYSDAIGAFLFAAVGMTILGFSGLFGKILARVPKGIVSAMLAGILLPFALAAFQELPHAPAVVVTVLAGYFVGRRKFPRYAVLIALASGAAVAAVQGDLHLGGLHLGIGLPQATMPTFNVSALFSIGLPLLVVTMASQNAPGLAVLRGSGYVPNDRLLLTGTGLTSVLLAPFGSHAINLAAITAAICTGEEAHPNPRRRYVAGAACGVFYLICGFLGTGLVQVFTALPKPLVAAVAGVALLGALLGGLAGAMEDVPAREGALITLAATASGLTVAHVGAAFWGLVSGVAVHLILTATRRRKPAAAPETSSEVERTEPVLVGSAPGR</sequence>
<keyword evidence="2" id="KW-0812">Transmembrane</keyword>
<evidence type="ECO:0000313" key="4">
    <source>
        <dbReference type="Proteomes" id="UP000676967"/>
    </source>
</evidence>
<keyword evidence="2" id="KW-1133">Transmembrane helix</keyword>
<dbReference type="Pfam" id="PF03594">
    <property type="entry name" value="BenE"/>
    <property type="match status" value="1"/>
</dbReference>
<dbReference type="PANTHER" id="PTHR30199:SF0">
    <property type="entry name" value="INNER MEMBRANE PROTEIN YDCO"/>
    <property type="match status" value="1"/>
</dbReference>
<keyword evidence="4" id="KW-1185">Reference proteome</keyword>
<feature type="transmembrane region" description="Helical" evidence="2">
    <location>
        <begin position="244"/>
        <end position="267"/>
    </location>
</feature>
<proteinExistence type="predicted"/>
<reference evidence="3 4" key="1">
    <citation type="submission" date="2020-08" db="EMBL/GenBank/DDBJ databases">
        <title>Whole genome shotgun sequence of Actinoplanes ianthinogenes NBRC 13996.</title>
        <authorList>
            <person name="Komaki H."/>
            <person name="Tamura T."/>
        </authorList>
    </citation>
    <scope>NUCLEOTIDE SEQUENCE [LARGE SCALE GENOMIC DNA]</scope>
    <source>
        <strain evidence="3 4">NBRC 13996</strain>
    </source>
</reference>
<name>A0ABM7LNJ1_9ACTN</name>
<feature type="transmembrane region" description="Helical" evidence="2">
    <location>
        <begin position="69"/>
        <end position="87"/>
    </location>
</feature>
<gene>
    <name evidence="3" type="primary">benE</name>
    <name evidence="3" type="ORF">Aiant_15150</name>
</gene>
<feature type="transmembrane region" description="Helical" evidence="2">
    <location>
        <begin position="318"/>
        <end position="339"/>
    </location>
</feature>
<evidence type="ECO:0000313" key="3">
    <source>
        <dbReference type="EMBL" id="BCJ40858.1"/>
    </source>
</evidence>
<feature type="transmembrane region" description="Helical" evidence="2">
    <location>
        <begin position="93"/>
        <end position="112"/>
    </location>
</feature>
<dbReference type="InterPro" id="IPR004711">
    <property type="entry name" value="Benzoate_Transporter"/>
</dbReference>
<organism evidence="3 4">
    <name type="scientific">Actinoplanes ianthinogenes</name>
    <dbReference type="NCBI Taxonomy" id="122358"/>
    <lineage>
        <taxon>Bacteria</taxon>
        <taxon>Bacillati</taxon>
        <taxon>Actinomycetota</taxon>
        <taxon>Actinomycetes</taxon>
        <taxon>Micromonosporales</taxon>
        <taxon>Micromonosporaceae</taxon>
        <taxon>Actinoplanes</taxon>
    </lineage>
</organism>
<feature type="transmembrane region" description="Helical" evidence="2">
    <location>
        <begin position="167"/>
        <end position="184"/>
    </location>
</feature>
<feature type="transmembrane region" description="Helical" evidence="2">
    <location>
        <begin position="204"/>
        <end position="223"/>
    </location>
</feature>
<feature type="transmembrane region" description="Helical" evidence="2">
    <location>
        <begin position="44"/>
        <end position="62"/>
    </location>
</feature>
<feature type="transmembrane region" description="Helical" evidence="2">
    <location>
        <begin position="119"/>
        <end position="137"/>
    </location>
</feature>
<dbReference type="NCBIfam" id="TIGR00843">
    <property type="entry name" value="benE"/>
    <property type="match status" value="1"/>
</dbReference>
<feature type="transmembrane region" description="Helical" evidence="2">
    <location>
        <begin position="7"/>
        <end position="32"/>
    </location>
</feature>
<evidence type="ECO:0000256" key="1">
    <source>
        <dbReference type="SAM" id="MobiDB-lite"/>
    </source>
</evidence>
<dbReference type="EMBL" id="AP023356">
    <property type="protein sequence ID" value="BCJ40858.1"/>
    <property type="molecule type" value="Genomic_DNA"/>
</dbReference>
<feature type="transmembrane region" description="Helical" evidence="2">
    <location>
        <begin position="287"/>
        <end position="311"/>
    </location>
</feature>
<dbReference type="PANTHER" id="PTHR30199">
    <property type="entry name" value="MFS FAMILY TRANSPORTER, PREDICTED SUBSTRATE BENZOATE"/>
    <property type="match status" value="1"/>
</dbReference>
<dbReference type="RefSeq" id="WP_189332743.1">
    <property type="nucleotide sequence ID" value="NZ_AP023356.1"/>
</dbReference>
<feature type="transmembrane region" description="Helical" evidence="2">
    <location>
        <begin position="143"/>
        <end position="160"/>
    </location>
</feature>
<accession>A0ABM7LNJ1</accession>
<feature type="region of interest" description="Disordered" evidence="1">
    <location>
        <begin position="390"/>
        <end position="413"/>
    </location>
</feature>
<dbReference type="Proteomes" id="UP000676967">
    <property type="component" value="Chromosome"/>
</dbReference>
<feature type="transmembrane region" description="Helical" evidence="2">
    <location>
        <begin position="359"/>
        <end position="381"/>
    </location>
</feature>
<protein>
    <submittedName>
        <fullName evidence="3">Membrane protein</fullName>
    </submittedName>
</protein>
<keyword evidence="2" id="KW-0472">Membrane</keyword>